<feature type="domain" description="N-acetyltransferase" evidence="3">
    <location>
        <begin position="1"/>
        <end position="146"/>
    </location>
</feature>
<dbReference type="InterPro" id="IPR016181">
    <property type="entry name" value="Acyl_CoA_acyltransferase"/>
</dbReference>
<dbReference type="AlphaFoldDB" id="A0A8J3Q5F7"/>
<keyword evidence="2" id="KW-0012">Acyltransferase</keyword>
<dbReference type="Gene3D" id="3.40.630.30">
    <property type="match status" value="1"/>
</dbReference>
<name>A0A8J3Q5F7_9ACTN</name>
<dbReference type="EMBL" id="BONY01000012">
    <property type="protein sequence ID" value="GIH04353.1"/>
    <property type="molecule type" value="Genomic_DNA"/>
</dbReference>
<evidence type="ECO:0000313" key="5">
    <source>
        <dbReference type="Proteomes" id="UP000612899"/>
    </source>
</evidence>
<dbReference type="SUPFAM" id="SSF55729">
    <property type="entry name" value="Acyl-CoA N-acyltransferases (Nat)"/>
    <property type="match status" value="1"/>
</dbReference>
<protein>
    <recommendedName>
        <fullName evidence="3">N-acetyltransferase domain-containing protein</fullName>
    </recommendedName>
</protein>
<reference evidence="4" key="1">
    <citation type="submission" date="2021-01" db="EMBL/GenBank/DDBJ databases">
        <title>Whole genome shotgun sequence of Rhizocola hellebori NBRC 109834.</title>
        <authorList>
            <person name="Komaki H."/>
            <person name="Tamura T."/>
        </authorList>
    </citation>
    <scope>NUCLEOTIDE SEQUENCE</scope>
    <source>
        <strain evidence="4">NBRC 109834</strain>
    </source>
</reference>
<gene>
    <name evidence="4" type="ORF">Rhe02_24200</name>
</gene>
<evidence type="ECO:0000259" key="3">
    <source>
        <dbReference type="PROSITE" id="PS51186"/>
    </source>
</evidence>
<keyword evidence="1" id="KW-0808">Transferase</keyword>
<dbReference type="InterPro" id="IPR000182">
    <property type="entry name" value="GNAT_dom"/>
</dbReference>
<sequence>MGPAEVTPELMAAVAHKRVWAQDPEGSMARAKELCSAEDRVILIAYVEGKPVGMAEVQDYGQSVWRGFSVARLHNIQVDAACRRQGIGRKLFDAVVAWAAGRPHPGHLEWQASPAAIEFYRSLGLEPDYESDLKEYPFYDIDLRLR</sequence>
<proteinExistence type="predicted"/>
<dbReference type="InterPro" id="IPR050832">
    <property type="entry name" value="Bact_Acetyltransf"/>
</dbReference>
<dbReference type="GO" id="GO:0016747">
    <property type="term" value="F:acyltransferase activity, transferring groups other than amino-acyl groups"/>
    <property type="evidence" value="ECO:0007669"/>
    <property type="project" value="InterPro"/>
</dbReference>
<evidence type="ECO:0000313" key="4">
    <source>
        <dbReference type="EMBL" id="GIH04353.1"/>
    </source>
</evidence>
<evidence type="ECO:0000256" key="1">
    <source>
        <dbReference type="ARBA" id="ARBA00022679"/>
    </source>
</evidence>
<evidence type="ECO:0000256" key="2">
    <source>
        <dbReference type="ARBA" id="ARBA00023315"/>
    </source>
</evidence>
<accession>A0A8J3Q5F7</accession>
<dbReference type="Proteomes" id="UP000612899">
    <property type="component" value="Unassembled WGS sequence"/>
</dbReference>
<keyword evidence="5" id="KW-1185">Reference proteome</keyword>
<dbReference type="CDD" id="cd04301">
    <property type="entry name" value="NAT_SF"/>
    <property type="match status" value="1"/>
</dbReference>
<dbReference type="Pfam" id="PF00583">
    <property type="entry name" value="Acetyltransf_1"/>
    <property type="match status" value="1"/>
</dbReference>
<dbReference type="PANTHER" id="PTHR43877">
    <property type="entry name" value="AMINOALKYLPHOSPHONATE N-ACETYLTRANSFERASE-RELATED-RELATED"/>
    <property type="match status" value="1"/>
</dbReference>
<comment type="caution">
    <text evidence="4">The sequence shown here is derived from an EMBL/GenBank/DDBJ whole genome shotgun (WGS) entry which is preliminary data.</text>
</comment>
<dbReference type="PROSITE" id="PS51186">
    <property type="entry name" value="GNAT"/>
    <property type="match status" value="1"/>
</dbReference>
<organism evidence="4 5">
    <name type="scientific">Rhizocola hellebori</name>
    <dbReference type="NCBI Taxonomy" id="1392758"/>
    <lineage>
        <taxon>Bacteria</taxon>
        <taxon>Bacillati</taxon>
        <taxon>Actinomycetota</taxon>
        <taxon>Actinomycetes</taxon>
        <taxon>Micromonosporales</taxon>
        <taxon>Micromonosporaceae</taxon>
        <taxon>Rhizocola</taxon>
    </lineage>
</organism>